<reference evidence="1 2" key="1">
    <citation type="journal article" date="2011" name="J. Bacteriol.">
        <title>Genome sequence of the verrucomicrobium Opitutus terrae PB90-1, an abundant inhabitant of rice paddy soil ecosystems.</title>
        <authorList>
            <person name="van Passel M.W."/>
            <person name="Kant R."/>
            <person name="Palva A."/>
            <person name="Copeland A."/>
            <person name="Lucas S."/>
            <person name="Lapidus A."/>
            <person name="Glavina del Rio T."/>
            <person name="Pitluck S."/>
            <person name="Goltsman E."/>
            <person name="Clum A."/>
            <person name="Sun H."/>
            <person name="Schmutz J."/>
            <person name="Larimer F.W."/>
            <person name="Land M.L."/>
            <person name="Hauser L."/>
            <person name="Kyrpides N."/>
            <person name="Mikhailova N."/>
            <person name="Richardson P.P."/>
            <person name="Janssen P.H."/>
            <person name="de Vos W.M."/>
            <person name="Smidt H."/>
        </authorList>
    </citation>
    <scope>NUCLEOTIDE SEQUENCE [LARGE SCALE GENOMIC DNA]</scope>
    <source>
        <strain evidence="2">DSM 11246 / JCM 15787 / PB90-1</strain>
    </source>
</reference>
<proteinExistence type="predicted"/>
<evidence type="ECO:0000313" key="1">
    <source>
        <dbReference type="EMBL" id="ACB73729.1"/>
    </source>
</evidence>
<organism evidence="1 2">
    <name type="scientific">Opitutus terrae (strain DSM 11246 / JCM 15787 / PB90-1)</name>
    <dbReference type="NCBI Taxonomy" id="452637"/>
    <lineage>
        <taxon>Bacteria</taxon>
        <taxon>Pseudomonadati</taxon>
        <taxon>Verrucomicrobiota</taxon>
        <taxon>Opitutia</taxon>
        <taxon>Opitutales</taxon>
        <taxon>Opitutaceae</taxon>
        <taxon>Opitutus</taxon>
    </lineage>
</organism>
<dbReference type="AlphaFoldDB" id="B1ZR65"/>
<dbReference type="EMBL" id="CP001032">
    <property type="protein sequence ID" value="ACB73729.1"/>
    <property type="molecule type" value="Genomic_DNA"/>
</dbReference>
<dbReference type="OrthoDB" id="196973at2"/>
<gene>
    <name evidence="1" type="ordered locus">Oter_0439</name>
</gene>
<name>B1ZR65_OPITP</name>
<dbReference type="KEGG" id="ote:Oter_0439"/>
<protein>
    <submittedName>
        <fullName evidence="1">Uncharacterized protein</fullName>
    </submittedName>
</protein>
<sequence>MRLLSFLTDVERAIRVEANADESAIWDSARIVNFKTGLARLTLTCREPDSGMPQGTVLVQHYALANGSFCIKASLNWQGCDTTLALSVYDTPVLNWKLEASRIATAWMAGPPAAGTTENSAEERVAAIG</sequence>
<accession>B1ZR65</accession>
<dbReference type="Proteomes" id="UP000007013">
    <property type="component" value="Chromosome"/>
</dbReference>
<dbReference type="RefSeq" id="WP_012373267.1">
    <property type="nucleotide sequence ID" value="NC_010571.1"/>
</dbReference>
<evidence type="ECO:0000313" key="2">
    <source>
        <dbReference type="Proteomes" id="UP000007013"/>
    </source>
</evidence>
<keyword evidence="2" id="KW-1185">Reference proteome</keyword>
<dbReference type="HOGENOM" id="CLU_1946605_0_0_0"/>